<sequence length="430" mass="51106">MNSNERLLNLINKLKNNNPYFKEYFKDFDINLENIESIYDSLPIINKAEVEHNLREYIVSDFKSELGQDELLKLFHDMSDISWNHDRTIVDGNKKWILETTTGTTGKPFTVLKNQIEKFTESKYLMKCRRNVSDEILWDNGFLLLEPRDEYLKKCFRDVNKKSHFNIMKHLGESEAKWLLATALQIRKLFDSILENNYGEQISRIPIKLVETTSQKLFPDEIESMKKVFKSATFLSQYGCREFWNIAYECKCGKMHVNNDYLRVDLIDDHGKIIRDEGIVGEVIVTSYAHLSMPFFKYYLGDRGKMHYGECECGNCAPWIELQPGRDKQKLVNTDYYGSEVYRKILRYINFHMSYIDIQKIKIIQTEDYKLVVYAVVNEQYKKKFEDEFIKNSIYNIQGFNKFNVEFVYEYPFIDDDRALKNEIFENKLL</sequence>
<evidence type="ECO:0000313" key="1">
    <source>
        <dbReference type="EMBL" id="GKX68381.1"/>
    </source>
</evidence>
<organism evidence="1 2">
    <name type="scientific">Inconstantimicrobium mannanitabidum</name>
    <dbReference type="NCBI Taxonomy" id="1604901"/>
    <lineage>
        <taxon>Bacteria</taxon>
        <taxon>Bacillati</taxon>
        <taxon>Bacillota</taxon>
        <taxon>Clostridia</taxon>
        <taxon>Eubacteriales</taxon>
        <taxon>Clostridiaceae</taxon>
        <taxon>Inconstantimicrobium</taxon>
    </lineage>
</organism>
<protein>
    <submittedName>
        <fullName evidence="1">Uncharacterized protein</fullName>
    </submittedName>
</protein>
<reference evidence="1" key="1">
    <citation type="journal article" date="2025" name="Int. J. Syst. Evol. Microbiol.">
        <title>Inconstantimicrobium mannanitabidum sp. nov., a novel member of the family Clostridiaceae isolated from anoxic soil under the treatment of reductive soil disinfestation.</title>
        <authorList>
            <person name="Ueki A."/>
            <person name="Tonouchi A."/>
            <person name="Honma S."/>
            <person name="Kaku N."/>
            <person name="Ueki K."/>
        </authorList>
    </citation>
    <scope>NUCLEOTIDE SEQUENCE</scope>
    <source>
        <strain evidence="1">TW13</strain>
    </source>
</reference>
<accession>A0ACB5RH09</accession>
<evidence type="ECO:0000313" key="2">
    <source>
        <dbReference type="Proteomes" id="UP001058074"/>
    </source>
</evidence>
<gene>
    <name evidence="1" type="ORF">rsdtw13_36390</name>
</gene>
<comment type="caution">
    <text evidence="1">The sequence shown here is derived from an EMBL/GenBank/DDBJ whole genome shotgun (WGS) entry which is preliminary data.</text>
</comment>
<keyword evidence="2" id="KW-1185">Reference proteome</keyword>
<dbReference type="Proteomes" id="UP001058074">
    <property type="component" value="Unassembled WGS sequence"/>
</dbReference>
<proteinExistence type="predicted"/>
<name>A0ACB5RH09_9CLOT</name>
<dbReference type="EMBL" id="BROD01000001">
    <property type="protein sequence ID" value="GKX68381.1"/>
    <property type="molecule type" value="Genomic_DNA"/>
</dbReference>